<dbReference type="Gene3D" id="1.10.8.640">
    <property type="entry name" value="Cytochrome C biogenesis protein"/>
    <property type="match status" value="1"/>
</dbReference>
<comment type="similarity">
    <text evidence="1 6">Belongs to the CcmH/CycL/Ccl2/NrfF family.</text>
</comment>
<keyword evidence="5 6" id="KW-0408">Iron</keyword>
<evidence type="ECO:0000256" key="6">
    <source>
        <dbReference type="RuleBase" id="RU364112"/>
    </source>
</evidence>
<keyword evidence="6" id="KW-1133">Transmembrane helix</keyword>
<evidence type="ECO:0000313" key="8">
    <source>
        <dbReference type="EMBL" id="MCV2863609.1"/>
    </source>
</evidence>
<gene>
    <name evidence="8" type="ORF">OE647_02525</name>
</gene>
<keyword evidence="3 6" id="KW-0479">Metal-binding</keyword>
<dbReference type="PANTHER" id="PTHR47870">
    <property type="entry name" value="CYTOCHROME C-TYPE BIOGENESIS PROTEIN CCMH"/>
    <property type="match status" value="1"/>
</dbReference>
<dbReference type="InterPro" id="IPR038297">
    <property type="entry name" value="CcmH/CycL/NrfF/Ccl2_sf"/>
</dbReference>
<dbReference type="RefSeq" id="WP_263720069.1">
    <property type="nucleotide sequence ID" value="NZ_JAOWLA010000002.1"/>
</dbReference>
<evidence type="ECO:0000259" key="7">
    <source>
        <dbReference type="Pfam" id="PF03918"/>
    </source>
</evidence>
<keyword evidence="9" id="KW-1185">Reference proteome</keyword>
<sequence>MRRTLIPLAVIATLAGPVALPLPALAVLPDEVLADATLEARARALSRDLRCVVCRNQSIDDSNAALARDMRVILRERLVAGDSDDAAVAFLVDRFGSFVLLDPPVRPLTYALWSGPAILLIVTVLGFSRLWRRRVQPAEPELDAADRALAASLLDEGRET</sequence>
<evidence type="ECO:0000313" key="9">
    <source>
        <dbReference type="Proteomes" id="UP001652503"/>
    </source>
</evidence>
<name>A0ABT2YXK1_9RHOB</name>
<dbReference type="EMBL" id="JAOWLA010000002">
    <property type="protein sequence ID" value="MCV2863609.1"/>
    <property type="molecule type" value="Genomic_DNA"/>
</dbReference>
<keyword evidence="6" id="KW-0472">Membrane</keyword>
<dbReference type="CDD" id="cd16378">
    <property type="entry name" value="CcmH_N"/>
    <property type="match status" value="1"/>
</dbReference>
<comment type="caution">
    <text evidence="8">The sequence shown here is derived from an EMBL/GenBank/DDBJ whole genome shotgun (WGS) entry which is preliminary data.</text>
</comment>
<evidence type="ECO:0000256" key="2">
    <source>
        <dbReference type="ARBA" id="ARBA00022617"/>
    </source>
</evidence>
<reference evidence="8 9" key="1">
    <citation type="submission" date="2022-10" db="EMBL/GenBank/DDBJ databases">
        <title>Defluviimonas sp. nov., isolated from ocean surface water.</title>
        <authorList>
            <person name="He W."/>
            <person name="Wang L."/>
            <person name="Zhang D.-F."/>
        </authorList>
    </citation>
    <scope>NUCLEOTIDE SEQUENCE [LARGE SCALE GENOMIC DNA]</scope>
    <source>
        <strain evidence="8 9">WL0075</strain>
    </source>
</reference>
<feature type="transmembrane region" description="Helical" evidence="6">
    <location>
        <begin position="110"/>
        <end position="127"/>
    </location>
</feature>
<dbReference type="InterPro" id="IPR051263">
    <property type="entry name" value="C-type_cytochrome_biogenesis"/>
</dbReference>
<keyword evidence="4 6" id="KW-0732">Signal</keyword>
<dbReference type="Pfam" id="PF03918">
    <property type="entry name" value="CcmH"/>
    <property type="match status" value="1"/>
</dbReference>
<evidence type="ECO:0000256" key="4">
    <source>
        <dbReference type="ARBA" id="ARBA00022729"/>
    </source>
</evidence>
<comment type="function">
    <text evidence="6">Possible subunit of a heme lyase.</text>
</comment>
<dbReference type="PANTHER" id="PTHR47870:SF4">
    <property type="entry name" value="CYTOCHROME C-TYPE BIOGENESIS PROTEIN CYCH"/>
    <property type="match status" value="1"/>
</dbReference>
<evidence type="ECO:0000256" key="3">
    <source>
        <dbReference type="ARBA" id="ARBA00022723"/>
    </source>
</evidence>
<keyword evidence="2 6" id="KW-0349">Heme</keyword>
<evidence type="ECO:0000256" key="5">
    <source>
        <dbReference type="ARBA" id="ARBA00023004"/>
    </source>
</evidence>
<keyword evidence="6" id="KW-0812">Transmembrane</keyword>
<dbReference type="Proteomes" id="UP001652503">
    <property type="component" value="Unassembled WGS sequence"/>
</dbReference>
<dbReference type="InterPro" id="IPR005616">
    <property type="entry name" value="CcmH/CycL/Ccl2/NrfF_N"/>
</dbReference>
<feature type="domain" description="CcmH/CycL/Ccl2/NrfF N-terminal" evidence="7">
    <location>
        <begin position="18"/>
        <end position="154"/>
    </location>
</feature>
<organism evidence="8 9">
    <name type="scientific">Albidovulum sediminicola</name>
    <dbReference type="NCBI Taxonomy" id="2984331"/>
    <lineage>
        <taxon>Bacteria</taxon>
        <taxon>Pseudomonadati</taxon>
        <taxon>Pseudomonadota</taxon>
        <taxon>Alphaproteobacteria</taxon>
        <taxon>Rhodobacterales</taxon>
        <taxon>Paracoccaceae</taxon>
        <taxon>Albidovulum</taxon>
    </lineage>
</organism>
<accession>A0ABT2YXK1</accession>
<proteinExistence type="inferred from homology"/>
<protein>
    <recommendedName>
        <fullName evidence="6">Cytochrome c-type biogenesis protein</fullName>
    </recommendedName>
</protein>
<evidence type="ECO:0000256" key="1">
    <source>
        <dbReference type="ARBA" id="ARBA00010342"/>
    </source>
</evidence>